<dbReference type="InterPro" id="IPR024173">
    <property type="entry name" value="Pesterase_MJ0037-like"/>
</dbReference>
<comment type="caution">
    <text evidence="2">The sequence shown here is derived from an EMBL/GenBank/DDBJ whole genome shotgun (WGS) entry which is preliminary data.</text>
</comment>
<dbReference type="InterPro" id="IPR029052">
    <property type="entry name" value="Metallo-depent_PP-like"/>
</dbReference>
<accession>A0ABD5RRQ0</accession>
<dbReference type="PANTHER" id="PTHR39323:SF1">
    <property type="entry name" value="BLR1149 PROTEIN"/>
    <property type="match status" value="1"/>
</dbReference>
<dbReference type="InterPro" id="IPR024654">
    <property type="entry name" value="Calcineurin-like_PHP_lpxH"/>
</dbReference>
<gene>
    <name evidence="2" type="ORF">ACFPYI_17885</name>
</gene>
<dbReference type="Gene3D" id="3.60.21.10">
    <property type="match status" value="1"/>
</dbReference>
<protein>
    <submittedName>
        <fullName evidence="2">Metallophosphoesterase</fullName>
    </submittedName>
</protein>
<dbReference type="AlphaFoldDB" id="A0ABD5RRQ0"/>
<dbReference type="RefSeq" id="WP_247417474.1">
    <property type="nucleotide sequence ID" value="NZ_JALLGW010000001.1"/>
</dbReference>
<dbReference type="PANTHER" id="PTHR39323">
    <property type="entry name" value="BLR1149 PROTEIN"/>
    <property type="match status" value="1"/>
</dbReference>
<evidence type="ECO:0000259" key="1">
    <source>
        <dbReference type="Pfam" id="PF12850"/>
    </source>
</evidence>
<feature type="domain" description="Calcineurin-like phosphoesterase" evidence="1">
    <location>
        <begin position="21"/>
        <end position="161"/>
    </location>
</feature>
<evidence type="ECO:0000313" key="3">
    <source>
        <dbReference type="Proteomes" id="UP001596099"/>
    </source>
</evidence>
<dbReference type="Proteomes" id="UP001596099">
    <property type="component" value="Unassembled WGS sequence"/>
</dbReference>
<dbReference type="SUPFAM" id="SSF56300">
    <property type="entry name" value="Metallo-dependent phosphatases"/>
    <property type="match status" value="1"/>
</dbReference>
<dbReference type="Pfam" id="PF12850">
    <property type="entry name" value="Metallophos_2"/>
    <property type="match status" value="1"/>
</dbReference>
<name>A0ABD5RRQ0_9EURY</name>
<organism evidence="2 3">
    <name type="scientific">Halomarina salina</name>
    <dbReference type="NCBI Taxonomy" id="1872699"/>
    <lineage>
        <taxon>Archaea</taxon>
        <taxon>Methanobacteriati</taxon>
        <taxon>Methanobacteriota</taxon>
        <taxon>Stenosarchaea group</taxon>
        <taxon>Halobacteria</taxon>
        <taxon>Halobacteriales</taxon>
        <taxon>Natronomonadaceae</taxon>
        <taxon>Halomarina</taxon>
    </lineage>
</organism>
<dbReference type="CDD" id="cd07391">
    <property type="entry name" value="MPP_PF1019"/>
    <property type="match status" value="1"/>
</dbReference>
<reference evidence="2 3" key="1">
    <citation type="journal article" date="2019" name="Int. J. Syst. Evol. Microbiol.">
        <title>The Global Catalogue of Microorganisms (GCM) 10K type strain sequencing project: providing services to taxonomists for standard genome sequencing and annotation.</title>
        <authorList>
            <consortium name="The Broad Institute Genomics Platform"/>
            <consortium name="The Broad Institute Genome Sequencing Center for Infectious Disease"/>
            <person name="Wu L."/>
            <person name="Ma J."/>
        </authorList>
    </citation>
    <scope>NUCLEOTIDE SEQUENCE [LARGE SCALE GENOMIC DNA]</scope>
    <source>
        <strain evidence="2 3">CGMCC 1.12543</strain>
    </source>
</reference>
<dbReference type="PIRSF" id="PIRSF000887">
    <property type="entry name" value="Pesterase_MJ0037"/>
    <property type="match status" value="1"/>
</dbReference>
<proteinExistence type="predicted"/>
<keyword evidence="3" id="KW-1185">Reference proteome</keyword>
<evidence type="ECO:0000313" key="2">
    <source>
        <dbReference type="EMBL" id="MFC5973207.1"/>
    </source>
</evidence>
<sequence length="261" mass="28307">MFEPVPDEPVGVADCGGERALVVADYHAGLEVALRYDGVEIRSQASDRRQHLLELLDATDADRVVFLGDLGNAIGNPSREERQELTTLLGTVSERVPVTVVKGNHDGDAEAWAAESERDHPVEVTPTNGIRLGDVGFVHGHTWPAPEVAAASVVCMGHEHPKIRLEDEVGGARAERIWLRGPLAPDPFVEHYGEADREEEESRDQYDVTGELVVCPAFNDLLGGTWTNAGQGFLAPYLPAGMPDAQAYLLNGTRLGPYQNV</sequence>
<dbReference type="EMBL" id="JBHSQH010000001">
    <property type="protein sequence ID" value="MFC5973207.1"/>
    <property type="molecule type" value="Genomic_DNA"/>
</dbReference>